<dbReference type="InterPro" id="IPR003737">
    <property type="entry name" value="GlcNAc_PI_deacetylase-related"/>
</dbReference>
<dbReference type="GO" id="GO:0016811">
    <property type="term" value="F:hydrolase activity, acting on carbon-nitrogen (but not peptide) bonds, in linear amides"/>
    <property type="evidence" value="ECO:0007669"/>
    <property type="project" value="TreeGrafter"/>
</dbReference>
<accession>A0A9X1TAV7</accession>
<dbReference type="Pfam" id="PF02585">
    <property type="entry name" value="PIG-L"/>
    <property type="match status" value="1"/>
</dbReference>
<sequence length="249" mass="28283">MALIQENSLFTNASQLSPDQQRLLGKTLIVAPHQDDESLGCGGTIYLLNQLKIPVHVVFVSDGSMSHPNSKKYPTDKLISLREKESIEALRILGVSPEHITFLQLKDGQLPTPQAFNFDLAVHAMGGVLYKFKPETIILPWQRDPHPDHRATWQIVDRAIMNTGTPIRRLEYFVWLWERASQDDLPTADDGKIWEVDIEKGRECKKKAIRAYLSQTTSLIDDDPEGFILSAEVQAHFDTNVEFFLEMKS</sequence>
<proteinExistence type="predicted"/>
<evidence type="ECO:0000313" key="2">
    <source>
        <dbReference type="Proteomes" id="UP001139700"/>
    </source>
</evidence>
<evidence type="ECO:0000313" key="1">
    <source>
        <dbReference type="EMBL" id="MCF0041359.1"/>
    </source>
</evidence>
<keyword evidence="2" id="KW-1185">Reference proteome</keyword>
<dbReference type="EMBL" id="JAJTTA010000002">
    <property type="protein sequence ID" value="MCF0041359.1"/>
    <property type="molecule type" value="Genomic_DNA"/>
</dbReference>
<reference evidence="1" key="1">
    <citation type="submission" date="2021-12" db="EMBL/GenBank/DDBJ databases">
        <title>Novel species in genus Dyadobacter.</title>
        <authorList>
            <person name="Ma C."/>
        </authorList>
    </citation>
    <scope>NUCLEOTIDE SEQUENCE</scope>
    <source>
        <strain evidence="1">CY399</strain>
    </source>
</reference>
<dbReference type="RefSeq" id="WP_234614035.1">
    <property type="nucleotide sequence ID" value="NZ_CP098806.1"/>
</dbReference>
<dbReference type="SUPFAM" id="SSF102588">
    <property type="entry name" value="LmbE-like"/>
    <property type="match status" value="1"/>
</dbReference>
<dbReference type="InterPro" id="IPR024078">
    <property type="entry name" value="LmbE-like_dom_sf"/>
</dbReference>
<protein>
    <submittedName>
        <fullName evidence="1">PIG-L family deacetylase</fullName>
    </submittedName>
</protein>
<dbReference type="AlphaFoldDB" id="A0A9X1TAV7"/>
<comment type="caution">
    <text evidence="1">The sequence shown here is derived from an EMBL/GenBank/DDBJ whole genome shotgun (WGS) entry which is preliminary data.</text>
</comment>
<organism evidence="1 2">
    <name type="scientific">Dyadobacter fanqingshengii</name>
    <dbReference type="NCBI Taxonomy" id="2906443"/>
    <lineage>
        <taxon>Bacteria</taxon>
        <taxon>Pseudomonadati</taxon>
        <taxon>Bacteroidota</taxon>
        <taxon>Cytophagia</taxon>
        <taxon>Cytophagales</taxon>
        <taxon>Spirosomataceae</taxon>
        <taxon>Dyadobacter</taxon>
    </lineage>
</organism>
<dbReference type="Gene3D" id="3.40.50.10320">
    <property type="entry name" value="LmbE-like"/>
    <property type="match status" value="1"/>
</dbReference>
<dbReference type="PANTHER" id="PTHR12993">
    <property type="entry name" value="N-ACETYLGLUCOSAMINYL-PHOSPHATIDYLINOSITOL DE-N-ACETYLASE-RELATED"/>
    <property type="match status" value="1"/>
</dbReference>
<dbReference type="PANTHER" id="PTHR12993:SF29">
    <property type="entry name" value="BLR3841 PROTEIN"/>
    <property type="match status" value="1"/>
</dbReference>
<name>A0A9X1TAV7_9BACT</name>
<gene>
    <name evidence="1" type="ORF">LXM24_14745</name>
</gene>
<dbReference type="Proteomes" id="UP001139700">
    <property type="component" value="Unassembled WGS sequence"/>
</dbReference>